<protein>
    <recommendedName>
        <fullName evidence="3">Transmembrane protein 186</fullName>
    </recommendedName>
</protein>
<dbReference type="Proteomes" id="UP000268014">
    <property type="component" value="Unassembled WGS sequence"/>
</dbReference>
<dbReference type="PANTHER" id="PTHR13603:SF1">
    <property type="entry name" value="TRANSMEMBRANE PROTEIN 186"/>
    <property type="match status" value="1"/>
</dbReference>
<dbReference type="GO" id="GO:0005743">
    <property type="term" value="C:mitochondrial inner membrane"/>
    <property type="evidence" value="ECO:0007669"/>
    <property type="project" value="UniProtKB-SubCell"/>
</dbReference>
<gene>
    <name evidence="10" type="ORF">HPLM_LOCUS14759</name>
</gene>
<keyword evidence="5" id="KW-0999">Mitochondrion inner membrane</keyword>
<proteinExistence type="inferred from homology"/>
<evidence type="ECO:0000256" key="4">
    <source>
        <dbReference type="ARBA" id="ARBA00022692"/>
    </source>
</evidence>
<evidence type="ECO:0000313" key="10">
    <source>
        <dbReference type="EMBL" id="VDO54040.1"/>
    </source>
</evidence>
<evidence type="ECO:0000256" key="5">
    <source>
        <dbReference type="ARBA" id="ARBA00022792"/>
    </source>
</evidence>
<keyword evidence="6 9" id="KW-1133">Transmembrane helix</keyword>
<keyword evidence="11" id="KW-1185">Reference proteome</keyword>
<comment type="similarity">
    <text evidence="2">Belongs to the TMEM186 family.</text>
</comment>
<organism evidence="12">
    <name type="scientific">Haemonchus placei</name>
    <name type="common">Barber's pole worm</name>
    <dbReference type="NCBI Taxonomy" id="6290"/>
    <lineage>
        <taxon>Eukaryota</taxon>
        <taxon>Metazoa</taxon>
        <taxon>Ecdysozoa</taxon>
        <taxon>Nematoda</taxon>
        <taxon>Chromadorea</taxon>
        <taxon>Rhabditida</taxon>
        <taxon>Rhabditina</taxon>
        <taxon>Rhabditomorpha</taxon>
        <taxon>Strongyloidea</taxon>
        <taxon>Trichostrongylidae</taxon>
        <taxon>Haemonchus</taxon>
    </lineage>
</organism>
<feature type="transmembrane region" description="Helical" evidence="9">
    <location>
        <begin position="136"/>
        <end position="156"/>
    </location>
</feature>
<evidence type="ECO:0000256" key="6">
    <source>
        <dbReference type="ARBA" id="ARBA00022989"/>
    </source>
</evidence>
<dbReference type="InterPro" id="IPR026571">
    <property type="entry name" value="Tmem186"/>
</dbReference>
<dbReference type="STRING" id="6290.A0A0N4WT64"/>
<evidence type="ECO:0000256" key="2">
    <source>
        <dbReference type="ARBA" id="ARBA00007020"/>
    </source>
</evidence>
<accession>A0A0N4WT64</accession>
<keyword evidence="4 9" id="KW-0812">Transmembrane</keyword>
<keyword evidence="8 9" id="KW-0472">Membrane</keyword>
<reference evidence="10 11" key="2">
    <citation type="submission" date="2018-11" db="EMBL/GenBank/DDBJ databases">
        <authorList>
            <consortium name="Pathogen Informatics"/>
        </authorList>
    </citation>
    <scope>NUCLEOTIDE SEQUENCE [LARGE SCALE GENOMIC DNA]</scope>
    <source>
        <strain evidence="10 11">MHpl1</strain>
    </source>
</reference>
<dbReference type="WBParaSite" id="HPLM_0001476701-mRNA-1">
    <property type="protein sequence ID" value="HPLM_0001476701-mRNA-1"/>
    <property type="gene ID" value="HPLM_0001476701"/>
</dbReference>
<sequence>MVLRPIGILIGKVLLDNAARKTATAQIVRTSATLATYQNVRTRKRTPRATETNPFLKEEVLSRIGGNCIRRNHTHAEREAKLLQESLDNETWVAVFRYPRVRFAALLARAKLVQTIVTVCYLPYSSYEYLVGNVDVTFFYSTATLAVLAPLLLALFSRYLNRLIGVIAMNESNDYVRIGYLSFWGSRRNKYVEIADVLPLTEVAGNKNDALVKFSWFGGNGFLYLPIKNVEIVDEERAKILFGDLSLFNSKT</sequence>
<keyword evidence="7" id="KW-0496">Mitochondrion</keyword>
<feature type="transmembrane region" description="Helical" evidence="9">
    <location>
        <begin position="106"/>
        <end position="124"/>
    </location>
</feature>
<evidence type="ECO:0000256" key="9">
    <source>
        <dbReference type="SAM" id="Phobius"/>
    </source>
</evidence>
<evidence type="ECO:0000256" key="8">
    <source>
        <dbReference type="ARBA" id="ARBA00023136"/>
    </source>
</evidence>
<evidence type="ECO:0000256" key="7">
    <source>
        <dbReference type="ARBA" id="ARBA00023128"/>
    </source>
</evidence>
<reference evidence="12" key="1">
    <citation type="submission" date="2017-02" db="UniProtKB">
        <authorList>
            <consortium name="WormBaseParasite"/>
        </authorList>
    </citation>
    <scope>IDENTIFICATION</scope>
</reference>
<evidence type="ECO:0000256" key="3">
    <source>
        <dbReference type="ARBA" id="ARBA00014604"/>
    </source>
</evidence>
<evidence type="ECO:0000256" key="1">
    <source>
        <dbReference type="ARBA" id="ARBA00004448"/>
    </source>
</evidence>
<dbReference type="EMBL" id="UZAF01018692">
    <property type="protein sequence ID" value="VDO54040.1"/>
    <property type="molecule type" value="Genomic_DNA"/>
</dbReference>
<dbReference type="AlphaFoldDB" id="A0A0N4WT64"/>
<name>A0A0N4WT64_HAEPC</name>
<evidence type="ECO:0000313" key="11">
    <source>
        <dbReference type="Proteomes" id="UP000268014"/>
    </source>
</evidence>
<dbReference type="OMA" id="MTIGDTG"/>
<comment type="subcellular location">
    <subcellularLocation>
        <location evidence="1">Mitochondrion inner membrane</location>
        <topology evidence="1">Multi-pass membrane protein</topology>
    </subcellularLocation>
</comment>
<dbReference type="OrthoDB" id="6147888at2759"/>
<evidence type="ECO:0000313" key="12">
    <source>
        <dbReference type="WBParaSite" id="HPLM_0001476701-mRNA-1"/>
    </source>
</evidence>
<dbReference type="PANTHER" id="PTHR13603">
    <property type="entry name" value="TRANSMEMBRANE PROTEIN 186"/>
    <property type="match status" value="1"/>
</dbReference>